<gene>
    <name evidence="8" type="primary">kdsA</name>
    <name evidence="10" type="ORF">CSA56_12590</name>
</gene>
<dbReference type="HAMAP" id="MF_00056">
    <property type="entry name" value="KDO8P_synth"/>
    <property type="match status" value="1"/>
</dbReference>
<dbReference type="Pfam" id="PF00793">
    <property type="entry name" value="DAHP_synth_1"/>
    <property type="match status" value="1"/>
</dbReference>
<dbReference type="GO" id="GO:0019294">
    <property type="term" value="P:keto-3-deoxy-D-manno-octulosonic acid biosynthetic process"/>
    <property type="evidence" value="ECO:0007669"/>
    <property type="project" value="UniProtKB-UniRule"/>
</dbReference>
<keyword evidence="6 8" id="KW-0808">Transferase</keyword>
<comment type="catalytic activity">
    <reaction evidence="7 8">
        <text>D-arabinose 5-phosphate + phosphoenolpyruvate + H2O = 3-deoxy-alpha-D-manno-2-octulosonate-8-phosphate + phosphate</text>
        <dbReference type="Rhea" id="RHEA:14053"/>
        <dbReference type="ChEBI" id="CHEBI:15377"/>
        <dbReference type="ChEBI" id="CHEBI:43474"/>
        <dbReference type="ChEBI" id="CHEBI:57693"/>
        <dbReference type="ChEBI" id="CHEBI:58702"/>
        <dbReference type="ChEBI" id="CHEBI:85985"/>
        <dbReference type="EC" id="2.5.1.55"/>
    </reaction>
</comment>
<evidence type="ECO:0000256" key="5">
    <source>
        <dbReference type="ARBA" id="ARBA00022490"/>
    </source>
</evidence>
<protein>
    <recommendedName>
        <fullName evidence="8">2-dehydro-3-deoxyphosphooctonate aldolase</fullName>
        <ecNumber evidence="8">2.5.1.55</ecNumber>
    </recommendedName>
    <alternativeName>
        <fullName evidence="8">3-deoxy-D-manno-octulosonic acid 8-phosphate synthase</fullName>
    </alternativeName>
    <alternativeName>
        <fullName evidence="8">KDO-8-phosphate synthase</fullName>
        <shortName evidence="8">KDO 8-P synthase</shortName>
        <shortName evidence="8">KDOPS</shortName>
    </alternativeName>
    <alternativeName>
        <fullName evidence="8">Phospho-2-dehydro-3-deoxyoctonate aldolase</fullName>
    </alternativeName>
</protein>
<dbReference type="UniPathway" id="UPA00030"/>
<evidence type="ECO:0000256" key="7">
    <source>
        <dbReference type="ARBA" id="ARBA00049112"/>
    </source>
</evidence>
<comment type="pathway">
    <text evidence="2">Bacterial outer membrane biogenesis; lipopolysaccharide biosynthesis.</text>
</comment>
<dbReference type="InterPro" id="IPR006218">
    <property type="entry name" value="DAHP1/KDSA"/>
</dbReference>
<proteinExistence type="inferred from homology"/>
<dbReference type="NCBIfam" id="NF003543">
    <property type="entry name" value="PRK05198.1"/>
    <property type="match status" value="1"/>
</dbReference>
<evidence type="ECO:0000313" key="11">
    <source>
        <dbReference type="Proteomes" id="UP000230821"/>
    </source>
</evidence>
<name>A0A2G6KBW6_9BACT</name>
<dbReference type="UniPathway" id="UPA00357">
    <property type="reaction ID" value="UER00474"/>
</dbReference>
<dbReference type="SUPFAM" id="SSF51569">
    <property type="entry name" value="Aldolase"/>
    <property type="match status" value="1"/>
</dbReference>
<dbReference type="InterPro" id="IPR013785">
    <property type="entry name" value="Aldolase_TIM"/>
</dbReference>
<comment type="subcellular location">
    <subcellularLocation>
        <location evidence="1 8">Cytoplasm</location>
    </subcellularLocation>
</comment>
<evidence type="ECO:0000313" key="10">
    <source>
        <dbReference type="EMBL" id="PIE33161.1"/>
    </source>
</evidence>
<dbReference type="Gene3D" id="3.20.20.70">
    <property type="entry name" value="Aldolase class I"/>
    <property type="match status" value="1"/>
</dbReference>
<dbReference type="EC" id="2.5.1.55" evidence="8"/>
<evidence type="ECO:0000256" key="3">
    <source>
        <dbReference type="ARBA" id="ARBA00004845"/>
    </source>
</evidence>
<keyword evidence="5 8" id="KW-0963">Cytoplasm</keyword>
<evidence type="ECO:0000259" key="9">
    <source>
        <dbReference type="Pfam" id="PF00793"/>
    </source>
</evidence>
<comment type="similarity">
    <text evidence="4 8">Belongs to the KdsA family.</text>
</comment>
<dbReference type="EMBL" id="PDSK01000102">
    <property type="protein sequence ID" value="PIE33161.1"/>
    <property type="molecule type" value="Genomic_DNA"/>
</dbReference>
<organism evidence="10 11">
    <name type="scientific">candidate division KSB3 bacterium</name>
    <dbReference type="NCBI Taxonomy" id="2044937"/>
    <lineage>
        <taxon>Bacteria</taxon>
        <taxon>candidate division KSB3</taxon>
    </lineage>
</organism>
<evidence type="ECO:0000256" key="2">
    <source>
        <dbReference type="ARBA" id="ARBA00004756"/>
    </source>
</evidence>
<dbReference type="AlphaFoldDB" id="A0A2G6KBW6"/>
<dbReference type="GO" id="GO:0008676">
    <property type="term" value="F:3-deoxy-8-phosphooctulonate synthase activity"/>
    <property type="evidence" value="ECO:0007669"/>
    <property type="project" value="UniProtKB-UniRule"/>
</dbReference>
<feature type="domain" description="DAHP synthetase I/KDSA" evidence="9">
    <location>
        <begin position="12"/>
        <end position="267"/>
    </location>
</feature>
<evidence type="ECO:0000256" key="8">
    <source>
        <dbReference type="HAMAP-Rule" id="MF_00056"/>
    </source>
</evidence>
<evidence type="ECO:0000256" key="1">
    <source>
        <dbReference type="ARBA" id="ARBA00004496"/>
    </source>
</evidence>
<comment type="caution">
    <text evidence="10">The sequence shown here is derived from an EMBL/GenBank/DDBJ whole genome shotgun (WGS) entry which is preliminary data.</text>
</comment>
<sequence length="271" mass="29318">MRKVHLNNMVVGGQQLILIAGPCVIEDDPSAMYRTAERLQEMTSRLGIPYIFKSSYDKANRSSLSSYRGVGIDKGLEVLAGIKQRFNLPVLTDIHTPEAARQVAEVVDVLQIPAFLCRQTDLLIAAARTGNIVNIKKGQFLAPHDMENCAQKVIQSGNEQVLITDRGTTFGYGNLVSDMRGIPIIHGLGYPVIFDATHSVQLPGGAGTASSGERKFVSTLARSAVAAGADGLFLEVHPDPDQAPCDGPNMVTPEATYEILRVCQEIFALVR</sequence>
<keyword evidence="8" id="KW-0448">Lipopolysaccharide biosynthesis</keyword>
<evidence type="ECO:0000256" key="4">
    <source>
        <dbReference type="ARBA" id="ARBA00010499"/>
    </source>
</evidence>
<dbReference type="NCBIfam" id="TIGR01362">
    <property type="entry name" value="KDO8P_synth"/>
    <property type="match status" value="1"/>
</dbReference>
<reference evidence="10 11" key="1">
    <citation type="submission" date="2017-10" db="EMBL/GenBank/DDBJ databases">
        <title>Novel microbial diversity and functional potential in the marine mammal oral microbiome.</title>
        <authorList>
            <person name="Dudek N.K."/>
            <person name="Sun C.L."/>
            <person name="Burstein D."/>
            <person name="Kantor R.S."/>
            <person name="Aliaga Goltsman D.S."/>
            <person name="Bik E.M."/>
            <person name="Thomas B.C."/>
            <person name="Banfield J.F."/>
            <person name="Relman D.A."/>
        </authorList>
    </citation>
    <scope>NUCLEOTIDE SEQUENCE [LARGE SCALE GENOMIC DNA]</scope>
    <source>
        <strain evidence="10">DOLJORAL78_47_16</strain>
    </source>
</reference>
<dbReference type="PANTHER" id="PTHR21057">
    <property type="entry name" value="PHOSPHO-2-DEHYDRO-3-DEOXYHEPTONATE ALDOLASE"/>
    <property type="match status" value="1"/>
</dbReference>
<comment type="pathway">
    <text evidence="3 8">Carbohydrate biosynthesis; 3-deoxy-D-manno-octulosonate biosynthesis; 3-deoxy-D-manno-octulosonate from D-ribulose 5-phosphate: step 2/3.</text>
</comment>
<dbReference type="GO" id="GO:0005737">
    <property type="term" value="C:cytoplasm"/>
    <property type="evidence" value="ECO:0007669"/>
    <property type="project" value="UniProtKB-SubCell"/>
</dbReference>
<accession>A0A2G6KBW6</accession>
<evidence type="ECO:0000256" key="6">
    <source>
        <dbReference type="ARBA" id="ARBA00022679"/>
    </source>
</evidence>
<dbReference type="InterPro" id="IPR006269">
    <property type="entry name" value="KDO8P_synthase"/>
</dbReference>
<dbReference type="Proteomes" id="UP000230821">
    <property type="component" value="Unassembled WGS sequence"/>
</dbReference>